<accession>A0A3Q0IP23</accession>
<dbReference type="RefSeq" id="XP_026678056.1">
    <property type="nucleotide sequence ID" value="XM_026822255.1"/>
</dbReference>
<dbReference type="Proteomes" id="UP000079169">
    <property type="component" value="Unplaced"/>
</dbReference>
<dbReference type="AlphaFoldDB" id="A0A3Q0IP23"/>
<gene>
    <name evidence="3" type="primary">LOC113466662</name>
</gene>
<dbReference type="PaxDb" id="121845-A0A3Q0IP23"/>
<evidence type="ECO:0000313" key="2">
    <source>
        <dbReference type="Proteomes" id="UP000079169"/>
    </source>
</evidence>
<protein>
    <submittedName>
        <fullName evidence="3">Uncharacterized protein LOC113466662</fullName>
    </submittedName>
</protein>
<reference evidence="3" key="1">
    <citation type="submission" date="2025-08" db="UniProtKB">
        <authorList>
            <consortium name="RefSeq"/>
        </authorList>
    </citation>
    <scope>IDENTIFICATION</scope>
</reference>
<sequence length="145" mass="16080">MRIPIPLDPSILQLHFRVSGTVQKAILHTGEETAANNNKKNNNIDLFALQSHPAHPLSLHSGNLDPAQMPQQGQDPAQTYQGQRAELDVSIPVDRHIVTSHTMWLETRGVHYGVTVGGVREREGRFHDNQIRVGSEGEYDFNAGS</sequence>
<name>A0A3Q0IP23_DIACI</name>
<dbReference type="KEGG" id="dci:113466662"/>
<dbReference type="GeneID" id="113466662"/>
<proteinExistence type="predicted"/>
<feature type="region of interest" description="Disordered" evidence="1">
    <location>
        <begin position="55"/>
        <end position="78"/>
    </location>
</feature>
<feature type="compositionally biased region" description="Polar residues" evidence="1">
    <location>
        <begin position="69"/>
        <end position="78"/>
    </location>
</feature>
<keyword evidence="2" id="KW-1185">Reference proteome</keyword>
<evidence type="ECO:0000313" key="3">
    <source>
        <dbReference type="RefSeq" id="XP_026678056.1"/>
    </source>
</evidence>
<evidence type="ECO:0000256" key="1">
    <source>
        <dbReference type="SAM" id="MobiDB-lite"/>
    </source>
</evidence>
<organism evidence="2 3">
    <name type="scientific">Diaphorina citri</name>
    <name type="common">Asian citrus psyllid</name>
    <dbReference type="NCBI Taxonomy" id="121845"/>
    <lineage>
        <taxon>Eukaryota</taxon>
        <taxon>Metazoa</taxon>
        <taxon>Ecdysozoa</taxon>
        <taxon>Arthropoda</taxon>
        <taxon>Hexapoda</taxon>
        <taxon>Insecta</taxon>
        <taxon>Pterygota</taxon>
        <taxon>Neoptera</taxon>
        <taxon>Paraneoptera</taxon>
        <taxon>Hemiptera</taxon>
        <taxon>Sternorrhyncha</taxon>
        <taxon>Psylloidea</taxon>
        <taxon>Psyllidae</taxon>
        <taxon>Diaphorininae</taxon>
        <taxon>Diaphorina</taxon>
    </lineage>
</organism>